<keyword evidence="4" id="KW-0539">Nucleus</keyword>
<comment type="subcellular location">
    <subcellularLocation>
        <location evidence="1">Nucleus</location>
    </subcellularLocation>
</comment>
<feature type="domain" description="Myb-like" evidence="6">
    <location>
        <begin position="17"/>
        <end position="69"/>
    </location>
</feature>
<accession>A0AAD9XDX0</accession>
<evidence type="ECO:0000313" key="8">
    <source>
        <dbReference type="Proteomes" id="UP001280121"/>
    </source>
</evidence>
<evidence type="ECO:0000259" key="6">
    <source>
        <dbReference type="SMART" id="SM00717"/>
    </source>
</evidence>
<dbReference type="Proteomes" id="UP001280121">
    <property type="component" value="Unassembled WGS sequence"/>
</dbReference>
<evidence type="ECO:0000256" key="4">
    <source>
        <dbReference type="ARBA" id="ARBA00023242"/>
    </source>
</evidence>
<dbReference type="GO" id="GO:0003700">
    <property type="term" value="F:DNA-binding transcription factor activity"/>
    <property type="evidence" value="ECO:0007669"/>
    <property type="project" value="InterPro"/>
</dbReference>
<dbReference type="PANTHER" id="PTHR43952:SF75">
    <property type="entry name" value="PROTEIN RADIALIS-LIKE 6"/>
    <property type="match status" value="1"/>
</dbReference>
<gene>
    <name evidence="7" type="ORF">Ddye_010741</name>
</gene>
<evidence type="ECO:0000256" key="2">
    <source>
        <dbReference type="ARBA" id="ARBA00023015"/>
    </source>
</evidence>
<proteinExistence type="predicted"/>
<keyword evidence="3" id="KW-0804">Transcription</keyword>
<evidence type="ECO:0000256" key="5">
    <source>
        <dbReference type="SAM" id="MobiDB-lite"/>
    </source>
</evidence>
<dbReference type="CDD" id="cd00167">
    <property type="entry name" value="SANT"/>
    <property type="match status" value="1"/>
</dbReference>
<keyword evidence="8" id="KW-1185">Reference proteome</keyword>
<evidence type="ECO:0000256" key="3">
    <source>
        <dbReference type="ARBA" id="ARBA00023163"/>
    </source>
</evidence>
<organism evidence="7 8">
    <name type="scientific">Dipteronia dyeriana</name>
    <dbReference type="NCBI Taxonomy" id="168575"/>
    <lineage>
        <taxon>Eukaryota</taxon>
        <taxon>Viridiplantae</taxon>
        <taxon>Streptophyta</taxon>
        <taxon>Embryophyta</taxon>
        <taxon>Tracheophyta</taxon>
        <taxon>Spermatophyta</taxon>
        <taxon>Magnoliopsida</taxon>
        <taxon>eudicotyledons</taxon>
        <taxon>Gunneridae</taxon>
        <taxon>Pentapetalae</taxon>
        <taxon>rosids</taxon>
        <taxon>malvids</taxon>
        <taxon>Sapindales</taxon>
        <taxon>Sapindaceae</taxon>
        <taxon>Hippocastanoideae</taxon>
        <taxon>Acereae</taxon>
        <taxon>Dipteronia</taxon>
    </lineage>
</organism>
<dbReference type="AlphaFoldDB" id="A0AAD9XDX0"/>
<dbReference type="InterPro" id="IPR009057">
    <property type="entry name" value="Homeodomain-like_sf"/>
</dbReference>
<dbReference type="SMART" id="SM00717">
    <property type="entry name" value="SANT"/>
    <property type="match status" value="1"/>
</dbReference>
<dbReference type="Gene3D" id="1.10.10.60">
    <property type="entry name" value="Homeodomain-like"/>
    <property type="match status" value="1"/>
</dbReference>
<feature type="compositionally biased region" description="Basic and acidic residues" evidence="5">
    <location>
        <begin position="13"/>
        <end position="23"/>
    </location>
</feature>
<dbReference type="GO" id="GO:0005634">
    <property type="term" value="C:nucleus"/>
    <property type="evidence" value="ECO:0007669"/>
    <property type="project" value="UniProtKB-SubCell"/>
</dbReference>
<comment type="caution">
    <text evidence="7">The sequence shown here is derived from an EMBL/GenBank/DDBJ whole genome shotgun (WGS) entry which is preliminary data.</text>
</comment>
<dbReference type="FunFam" id="1.10.10.60:FF:000154">
    <property type="entry name" value="Transcription factor SRM1"/>
    <property type="match status" value="1"/>
</dbReference>
<dbReference type="InterPro" id="IPR001005">
    <property type="entry name" value="SANT/Myb"/>
</dbReference>
<feature type="region of interest" description="Disordered" evidence="5">
    <location>
        <begin position="1"/>
        <end position="23"/>
    </location>
</feature>
<dbReference type="EMBL" id="JANJYI010000003">
    <property type="protein sequence ID" value="KAK2657689.1"/>
    <property type="molecule type" value="Genomic_DNA"/>
</dbReference>
<dbReference type="InterPro" id="IPR044636">
    <property type="entry name" value="RADIALIS-like"/>
</dbReference>
<protein>
    <recommendedName>
        <fullName evidence="6">Myb-like domain-containing protein</fullName>
    </recommendedName>
</protein>
<dbReference type="PANTHER" id="PTHR43952">
    <property type="entry name" value="MYB FAMILY TRANSCRIPTION FACTOR-RELATED"/>
    <property type="match status" value="1"/>
</dbReference>
<sequence>MEQIISSSHHDHHPQPEKIDWSREENKVFENALVVLDHDSSDLFEQIAVRVPGKTPSQIQTHYNDLIEDIQMIESDLVPLP</sequence>
<reference evidence="7" key="1">
    <citation type="journal article" date="2023" name="Plant J.">
        <title>Genome sequences and population genomics provide insights into the demographic history, inbreeding, and mutation load of two 'living fossil' tree species of Dipteronia.</title>
        <authorList>
            <person name="Feng Y."/>
            <person name="Comes H.P."/>
            <person name="Chen J."/>
            <person name="Zhu S."/>
            <person name="Lu R."/>
            <person name="Zhang X."/>
            <person name="Li P."/>
            <person name="Qiu J."/>
            <person name="Olsen K.M."/>
            <person name="Qiu Y."/>
        </authorList>
    </citation>
    <scope>NUCLEOTIDE SEQUENCE</scope>
    <source>
        <strain evidence="7">KIB01</strain>
    </source>
</reference>
<name>A0AAD9XDX0_9ROSI</name>
<evidence type="ECO:0000256" key="1">
    <source>
        <dbReference type="ARBA" id="ARBA00004123"/>
    </source>
</evidence>
<feature type="non-terminal residue" evidence="7">
    <location>
        <position position="81"/>
    </location>
</feature>
<keyword evidence="2" id="KW-0805">Transcription regulation</keyword>
<dbReference type="SUPFAM" id="SSF46689">
    <property type="entry name" value="Homeodomain-like"/>
    <property type="match status" value="1"/>
</dbReference>
<evidence type="ECO:0000313" key="7">
    <source>
        <dbReference type="EMBL" id="KAK2657689.1"/>
    </source>
</evidence>